<comment type="caution">
    <text evidence="2">The sequence shown here is derived from an EMBL/GenBank/DDBJ whole genome shotgun (WGS) entry which is preliminary data.</text>
</comment>
<reference evidence="2 3" key="1">
    <citation type="submission" date="2017-11" db="EMBL/GenBank/DDBJ databases">
        <title>Genome-resolved metagenomics identifies genetic mobility, metabolic interactions, and unexpected diversity in perchlorate-reducing communities.</title>
        <authorList>
            <person name="Barnum T.P."/>
            <person name="Figueroa I.A."/>
            <person name="Carlstrom C.I."/>
            <person name="Lucas L.N."/>
            <person name="Engelbrektson A.L."/>
            <person name="Coates J.D."/>
        </authorList>
    </citation>
    <scope>NUCLEOTIDE SEQUENCE [LARGE SCALE GENOMIC DNA]</scope>
    <source>
        <strain evidence="2">BM301</strain>
    </source>
</reference>
<sequence length="141" mass="15257">MRRSHGFTLIELMIVVAVIGILAAVAYPYYRDQIIKTNRTDGKSALSQAATLQERWFTENNSYTNDMNKLGGTASQEGHYAISVVIGDINGTACDSSAPTKNNCFELTATPVGAQAADGCANLELDSFVRKTVSGTDNRCW</sequence>
<evidence type="ECO:0000313" key="2">
    <source>
        <dbReference type="EMBL" id="PLX61610.1"/>
    </source>
</evidence>
<feature type="transmembrane region" description="Helical" evidence="1">
    <location>
        <begin position="12"/>
        <end position="30"/>
    </location>
</feature>
<dbReference type="Proteomes" id="UP000235015">
    <property type="component" value="Unassembled WGS sequence"/>
</dbReference>
<name>A0A2N6CWH0_9GAMM</name>
<dbReference type="GO" id="GO:0043683">
    <property type="term" value="P:type IV pilus assembly"/>
    <property type="evidence" value="ECO:0007669"/>
    <property type="project" value="InterPro"/>
</dbReference>
<keyword evidence="1" id="KW-1133">Transmembrane helix</keyword>
<proteinExistence type="predicted"/>
<keyword evidence="1" id="KW-0472">Membrane</keyword>
<gene>
    <name evidence="2" type="ORF">C0630_10000</name>
</gene>
<dbReference type="Gene3D" id="3.30.700.10">
    <property type="entry name" value="Glycoprotein, Type 4 Pilin"/>
    <property type="match status" value="1"/>
</dbReference>
<dbReference type="AlphaFoldDB" id="A0A2N6CWH0"/>
<dbReference type="PROSITE" id="PS00409">
    <property type="entry name" value="PROKAR_NTER_METHYL"/>
    <property type="match status" value="1"/>
</dbReference>
<dbReference type="NCBIfam" id="TIGR02532">
    <property type="entry name" value="IV_pilin_GFxxxE"/>
    <property type="match status" value="1"/>
</dbReference>
<dbReference type="InterPro" id="IPR045584">
    <property type="entry name" value="Pilin-like"/>
</dbReference>
<dbReference type="EMBL" id="PKUN01000014">
    <property type="protein sequence ID" value="PLX61610.1"/>
    <property type="molecule type" value="Genomic_DNA"/>
</dbReference>
<accession>A0A2N6CWH0</accession>
<evidence type="ECO:0000313" key="3">
    <source>
        <dbReference type="Proteomes" id="UP000235015"/>
    </source>
</evidence>
<dbReference type="Pfam" id="PF07963">
    <property type="entry name" value="N_methyl"/>
    <property type="match status" value="1"/>
</dbReference>
<keyword evidence="1" id="KW-0812">Transmembrane</keyword>
<dbReference type="Pfam" id="PF16732">
    <property type="entry name" value="ComP_DUS"/>
    <property type="match status" value="1"/>
</dbReference>
<dbReference type="InterPro" id="IPR012902">
    <property type="entry name" value="N_methyl_site"/>
</dbReference>
<evidence type="ECO:0000256" key="1">
    <source>
        <dbReference type="SAM" id="Phobius"/>
    </source>
</evidence>
<dbReference type="InterPro" id="IPR031982">
    <property type="entry name" value="PilE-like"/>
</dbReference>
<dbReference type="SUPFAM" id="SSF54523">
    <property type="entry name" value="Pili subunits"/>
    <property type="match status" value="1"/>
</dbReference>
<organism evidence="2 3">
    <name type="scientific">Sedimenticola selenatireducens</name>
    <dbReference type="NCBI Taxonomy" id="191960"/>
    <lineage>
        <taxon>Bacteria</taxon>
        <taxon>Pseudomonadati</taxon>
        <taxon>Pseudomonadota</taxon>
        <taxon>Gammaproteobacteria</taxon>
        <taxon>Chromatiales</taxon>
        <taxon>Sedimenticolaceae</taxon>
        <taxon>Sedimenticola</taxon>
    </lineage>
</organism>
<evidence type="ECO:0008006" key="4">
    <source>
        <dbReference type="Google" id="ProtNLM"/>
    </source>
</evidence>
<protein>
    <recommendedName>
        <fullName evidence="4">Prepilin-type N-terminal cleavage/methylation domain-containing protein</fullName>
    </recommendedName>
</protein>